<comment type="caution">
    <text evidence="8">The sequence shown here is derived from an EMBL/GenBank/DDBJ whole genome shotgun (WGS) entry which is preliminary data.</text>
</comment>
<dbReference type="GO" id="GO:0030170">
    <property type="term" value="F:pyridoxal phosphate binding"/>
    <property type="evidence" value="ECO:0007669"/>
    <property type="project" value="InterPro"/>
</dbReference>
<name>A0AAN6NJ53_9PEZI</name>
<dbReference type="PANTHER" id="PTHR45677:SF8">
    <property type="entry name" value="CYSTEINE SULFINIC ACID DECARBOXYLASE"/>
    <property type="match status" value="1"/>
</dbReference>
<comment type="cofactor">
    <cofactor evidence="1 6">
        <name>pyridoxal 5'-phosphate</name>
        <dbReference type="ChEBI" id="CHEBI:597326"/>
    </cofactor>
</comment>
<keyword evidence="9" id="KW-1185">Reference proteome</keyword>
<dbReference type="SUPFAM" id="SSF53383">
    <property type="entry name" value="PLP-dependent transferases"/>
    <property type="match status" value="1"/>
</dbReference>
<dbReference type="PANTHER" id="PTHR45677">
    <property type="entry name" value="GLUTAMATE DECARBOXYLASE-RELATED"/>
    <property type="match status" value="1"/>
</dbReference>
<keyword evidence="3" id="KW-0210">Decarboxylase</keyword>
<dbReference type="Gene3D" id="3.90.1150.170">
    <property type="match status" value="1"/>
</dbReference>
<organism evidence="8 9">
    <name type="scientific">Diplogelasinospora grovesii</name>
    <dbReference type="NCBI Taxonomy" id="303347"/>
    <lineage>
        <taxon>Eukaryota</taxon>
        <taxon>Fungi</taxon>
        <taxon>Dikarya</taxon>
        <taxon>Ascomycota</taxon>
        <taxon>Pezizomycotina</taxon>
        <taxon>Sordariomycetes</taxon>
        <taxon>Sordariomycetidae</taxon>
        <taxon>Sordariales</taxon>
        <taxon>Diplogelasinosporaceae</taxon>
        <taxon>Diplogelasinospora</taxon>
    </lineage>
</organism>
<keyword evidence="8" id="KW-0808">Transferase</keyword>
<dbReference type="InterPro" id="IPR002129">
    <property type="entry name" value="PyrdxlP-dep_de-COase"/>
</dbReference>
<evidence type="ECO:0000256" key="5">
    <source>
        <dbReference type="ARBA" id="ARBA00023239"/>
    </source>
</evidence>
<evidence type="ECO:0000256" key="7">
    <source>
        <dbReference type="SAM" id="MobiDB-lite"/>
    </source>
</evidence>
<evidence type="ECO:0000313" key="9">
    <source>
        <dbReference type="Proteomes" id="UP001303473"/>
    </source>
</evidence>
<dbReference type="Pfam" id="PF00282">
    <property type="entry name" value="Pyridoxal_deC"/>
    <property type="match status" value="1"/>
</dbReference>
<keyword evidence="5" id="KW-0456">Lyase</keyword>
<dbReference type="GO" id="GO:0019752">
    <property type="term" value="P:carboxylic acid metabolic process"/>
    <property type="evidence" value="ECO:0007669"/>
    <property type="project" value="InterPro"/>
</dbReference>
<feature type="modified residue" description="N6-(pyridoxal phosphate)lysine" evidence="6">
    <location>
        <position position="317"/>
    </location>
</feature>
<dbReference type="GO" id="GO:0016740">
    <property type="term" value="F:transferase activity"/>
    <property type="evidence" value="ECO:0007669"/>
    <property type="project" value="UniProtKB-KW"/>
</dbReference>
<gene>
    <name evidence="8" type="ORF">QBC46DRAFT_435626</name>
</gene>
<evidence type="ECO:0000256" key="3">
    <source>
        <dbReference type="ARBA" id="ARBA00022793"/>
    </source>
</evidence>
<proteinExistence type="inferred from homology"/>
<dbReference type="InterPro" id="IPR015421">
    <property type="entry name" value="PyrdxlP-dep_Trfase_major"/>
</dbReference>
<dbReference type="GO" id="GO:0005737">
    <property type="term" value="C:cytoplasm"/>
    <property type="evidence" value="ECO:0007669"/>
    <property type="project" value="TreeGrafter"/>
</dbReference>
<dbReference type="InterPro" id="IPR015424">
    <property type="entry name" value="PyrdxlP-dep_Trfase"/>
</dbReference>
<accession>A0AAN6NJ53</accession>
<evidence type="ECO:0000256" key="2">
    <source>
        <dbReference type="ARBA" id="ARBA00009533"/>
    </source>
</evidence>
<reference evidence="9" key="1">
    <citation type="journal article" date="2023" name="Mol. Phylogenet. Evol.">
        <title>Genome-scale phylogeny and comparative genomics of the fungal order Sordariales.</title>
        <authorList>
            <person name="Hensen N."/>
            <person name="Bonometti L."/>
            <person name="Westerberg I."/>
            <person name="Brannstrom I.O."/>
            <person name="Guillou S."/>
            <person name="Cros-Aarteil S."/>
            <person name="Calhoun S."/>
            <person name="Haridas S."/>
            <person name="Kuo A."/>
            <person name="Mondo S."/>
            <person name="Pangilinan J."/>
            <person name="Riley R."/>
            <person name="LaButti K."/>
            <person name="Andreopoulos B."/>
            <person name="Lipzen A."/>
            <person name="Chen C."/>
            <person name="Yan M."/>
            <person name="Daum C."/>
            <person name="Ng V."/>
            <person name="Clum A."/>
            <person name="Steindorff A."/>
            <person name="Ohm R.A."/>
            <person name="Martin F."/>
            <person name="Silar P."/>
            <person name="Natvig D.O."/>
            <person name="Lalanne C."/>
            <person name="Gautier V."/>
            <person name="Ament-Velasquez S.L."/>
            <person name="Kruys A."/>
            <person name="Hutchinson M.I."/>
            <person name="Powell A.J."/>
            <person name="Barry K."/>
            <person name="Miller A.N."/>
            <person name="Grigoriev I.V."/>
            <person name="Debuchy R."/>
            <person name="Gladieux P."/>
            <person name="Hiltunen Thoren M."/>
            <person name="Johannesson H."/>
        </authorList>
    </citation>
    <scope>NUCLEOTIDE SEQUENCE [LARGE SCALE GENOMIC DNA]</scope>
    <source>
        <strain evidence="9">CBS 340.73</strain>
    </source>
</reference>
<dbReference type="Proteomes" id="UP001303473">
    <property type="component" value="Unassembled WGS sequence"/>
</dbReference>
<dbReference type="AlphaFoldDB" id="A0AAN6NJ53"/>
<sequence length="793" mass="87284">MDQSPSRPLAEHFLGGGQAQDEEVLGFLQRVVQLGVSFKSSEPVFTQPRPARTHVSFESMPADGISLPELLGHFEDLAGRSSNWGSPAFLGFPDSGNSVPGIGASLLVPLLNQNLANQDICAPEATFLEMEVVHWLRELMGYTVPARYATSAEIGGVLTLGGCLSNTIAMVAARERLFPRSGWEGLPVPANVVRLLVPDIIEHYSMRSAMSWLSLGEKNVIRVPVDDTFRMQPSALERIIDEQRAQGNYILACVAYAGDSRSMSIDNLDSLATLLAGRDVWFHVDACHGSQLAFSEPHRRKLRGIERADSITIDPHKVLWIPNTCSFVLFKEPRSLANVATNSDLILKTQWSLGQITPFIGSKAFDALKLWATIKFFGQAGLSRLIDDRLRLTASIQREVARRDDLLLLNSTDINSCMMMFIPRAMQQHYRQRSSAQLADADLEKLNAINVRIRDAVIKEGSCYVHGFPLRSCRHELLRPGRPTYVLRTMNGNPRTTIDHVVRVLDMIVGYGQECFASTRYRVLQPPDDHHHDHHHHDHHHHDDRMARELQRVTGKLDALLRDIFAAADTRCCYAAVLYGSSAYDQAALLSDIDLMVFAPDAVIAGAVGLRTAVHSAFLSVMAEEGIMVDAEVPFERKLLVSTALADAASTGGGITVESGSIVGIRRTRDYLASDEMLQRLVFNVLTTPSRVISGDPEILVGLAAKAETTLVRLIGAINPGQFSLAAYDANHAETFTRLAISDGRRYGEDYLGYKDRSGVALKLNRIFFDACKTNQGSASDHGGHVTQITKAG</sequence>
<dbReference type="EMBL" id="MU853756">
    <property type="protein sequence ID" value="KAK3944993.1"/>
    <property type="molecule type" value="Genomic_DNA"/>
</dbReference>
<dbReference type="Gene3D" id="3.40.640.10">
    <property type="entry name" value="Type I PLP-dependent aspartate aminotransferase-like (Major domain)"/>
    <property type="match status" value="1"/>
</dbReference>
<evidence type="ECO:0000256" key="4">
    <source>
        <dbReference type="ARBA" id="ARBA00022898"/>
    </source>
</evidence>
<comment type="similarity">
    <text evidence="2">Belongs to the group II decarboxylase family.</text>
</comment>
<feature type="region of interest" description="Disordered" evidence="7">
    <location>
        <begin position="526"/>
        <end position="547"/>
    </location>
</feature>
<dbReference type="GO" id="GO:0016831">
    <property type="term" value="F:carboxy-lyase activity"/>
    <property type="evidence" value="ECO:0007669"/>
    <property type="project" value="UniProtKB-KW"/>
</dbReference>
<keyword evidence="4 6" id="KW-0663">Pyridoxal phosphate</keyword>
<protein>
    <submittedName>
        <fullName evidence="8">Pyridoxal phosphate-dependent transferase</fullName>
    </submittedName>
</protein>
<evidence type="ECO:0000256" key="6">
    <source>
        <dbReference type="PIRSR" id="PIRSR602129-50"/>
    </source>
</evidence>
<evidence type="ECO:0000256" key="1">
    <source>
        <dbReference type="ARBA" id="ARBA00001933"/>
    </source>
</evidence>
<evidence type="ECO:0000313" key="8">
    <source>
        <dbReference type="EMBL" id="KAK3944993.1"/>
    </source>
</evidence>